<accession>A0A0G0K2Z8</accession>
<evidence type="ECO:0000313" key="4">
    <source>
        <dbReference type="EMBL" id="KKQ69840.1"/>
    </source>
</evidence>
<dbReference type="Gene3D" id="2.40.280.10">
    <property type="match status" value="1"/>
</dbReference>
<dbReference type="GO" id="GO:0003723">
    <property type="term" value="F:RNA binding"/>
    <property type="evidence" value="ECO:0007669"/>
    <property type="project" value="UniProtKB-UniRule"/>
</dbReference>
<reference evidence="4 5" key="1">
    <citation type="journal article" date="2015" name="Nature">
        <title>rRNA introns, odd ribosomes, and small enigmatic genomes across a large radiation of phyla.</title>
        <authorList>
            <person name="Brown C.T."/>
            <person name="Hug L.A."/>
            <person name="Thomas B.C."/>
            <person name="Sharon I."/>
            <person name="Castelle C.J."/>
            <person name="Singh A."/>
            <person name="Wilkins M.J."/>
            <person name="Williams K.H."/>
            <person name="Banfield J.F."/>
        </authorList>
    </citation>
    <scope>NUCLEOTIDE SEQUENCE [LARGE SCALE GENOMIC DNA]</scope>
</reference>
<dbReference type="EMBL" id="LBUU01000009">
    <property type="protein sequence ID" value="KKQ69840.1"/>
    <property type="molecule type" value="Genomic_DNA"/>
</dbReference>
<dbReference type="NCBIfam" id="TIGR00086">
    <property type="entry name" value="smpB"/>
    <property type="match status" value="1"/>
</dbReference>
<dbReference type="PROSITE" id="PS01317">
    <property type="entry name" value="SSRP"/>
    <property type="match status" value="1"/>
</dbReference>
<dbReference type="GO" id="GO:0070930">
    <property type="term" value="P:trans-translation-dependent protein tagging"/>
    <property type="evidence" value="ECO:0007669"/>
    <property type="project" value="TreeGrafter"/>
</dbReference>
<dbReference type="PANTHER" id="PTHR30308:SF2">
    <property type="entry name" value="SSRA-BINDING PROTEIN"/>
    <property type="match status" value="1"/>
</dbReference>
<dbReference type="AlphaFoldDB" id="A0A0G0K2Z8"/>
<evidence type="ECO:0000256" key="3">
    <source>
        <dbReference type="HAMAP-Rule" id="MF_00023"/>
    </source>
</evidence>
<name>A0A0G0K2Z8_9BACT</name>
<dbReference type="PANTHER" id="PTHR30308">
    <property type="entry name" value="TMRNA-BINDING COMPONENT OF TRANS-TRANSLATION TAGGING COMPLEX"/>
    <property type="match status" value="1"/>
</dbReference>
<dbReference type="GO" id="GO:0070929">
    <property type="term" value="P:trans-translation"/>
    <property type="evidence" value="ECO:0007669"/>
    <property type="project" value="UniProtKB-UniRule"/>
</dbReference>
<evidence type="ECO:0000256" key="2">
    <source>
        <dbReference type="ARBA" id="ARBA00022884"/>
    </source>
</evidence>
<gene>
    <name evidence="3" type="primary">smpB</name>
    <name evidence="4" type="ORF">US91_C0009G0043</name>
</gene>
<comment type="function">
    <text evidence="3">Required for rescue of stalled ribosomes mediated by trans-translation. Binds to transfer-messenger RNA (tmRNA), required for stable association of tmRNA with ribosomes. tmRNA and SmpB together mimic tRNA shape, replacing the anticodon stem-loop with SmpB. tmRNA is encoded by the ssrA gene; the 2 termini fold to resemble tRNA(Ala) and it encodes a 'tag peptide', a short internal open reading frame. During trans-translation Ala-aminoacylated tmRNA acts like a tRNA, entering the A-site of stalled ribosomes, displacing the stalled mRNA. The ribosome then switches to translate the ORF on the tmRNA; the nascent peptide is terminated with the 'tag peptide' encoded by the tmRNA and targeted for degradation. The ribosome is freed to recommence translation, which seems to be the essential function of trans-translation.</text>
</comment>
<comment type="subcellular location">
    <subcellularLocation>
        <location evidence="3">Cytoplasm</location>
    </subcellularLocation>
    <text evidence="3">The tmRNA-SmpB complex associates with stalled 70S ribosomes.</text>
</comment>
<keyword evidence="1 3" id="KW-0963">Cytoplasm</keyword>
<dbReference type="CDD" id="cd09294">
    <property type="entry name" value="SmpB"/>
    <property type="match status" value="1"/>
</dbReference>
<dbReference type="InterPro" id="IPR020081">
    <property type="entry name" value="SsrA-bd_prot_CS"/>
</dbReference>
<comment type="caution">
    <text evidence="4">The sequence shown here is derived from an EMBL/GenBank/DDBJ whole genome shotgun (WGS) entry which is preliminary data.</text>
</comment>
<dbReference type="InterPro" id="IPR000037">
    <property type="entry name" value="SsrA-bd_prot"/>
</dbReference>
<dbReference type="PATRIC" id="fig|1618638.3.peg.1050"/>
<dbReference type="Pfam" id="PF01668">
    <property type="entry name" value="SmpB"/>
    <property type="match status" value="1"/>
</dbReference>
<protein>
    <recommendedName>
        <fullName evidence="3">SsrA-binding protein</fullName>
    </recommendedName>
    <alternativeName>
        <fullName evidence="3">Small protein B</fullName>
    </alternativeName>
</protein>
<dbReference type="SUPFAM" id="SSF74982">
    <property type="entry name" value="Small protein B (SmpB)"/>
    <property type="match status" value="1"/>
</dbReference>
<sequence>MPTLAYNKRANFDYEIGETFEAGVVLFGQEVKSVKTGHISLKGSFVTQKQGKKSVPELFLTNAHIPLYKRANPDTIYDPDRPRKLLLHKSQIEKLIGKKQEQGLTLVPIKIYTKHNLIKLEFGIGKGKKKYDKREDIKKRDIERNMRTLTKYKV</sequence>
<dbReference type="InterPro" id="IPR023620">
    <property type="entry name" value="SmpB"/>
</dbReference>
<evidence type="ECO:0000256" key="1">
    <source>
        <dbReference type="ARBA" id="ARBA00022490"/>
    </source>
</evidence>
<proteinExistence type="inferred from homology"/>
<keyword evidence="2 3" id="KW-0694">RNA-binding</keyword>
<comment type="similarity">
    <text evidence="3">Belongs to the SmpB family.</text>
</comment>
<evidence type="ECO:0000313" key="5">
    <source>
        <dbReference type="Proteomes" id="UP000034022"/>
    </source>
</evidence>
<dbReference type="Proteomes" id="UP000034022">
    <property type="component" value="Unassembled WGS sequence"/>
</dbReference>
<dbReference type="HAMAP" id="MF_00023">
    <property type="entry name" value="SmpB"/>
    <property type="match status" value="1"/>
</dbReference>
<dbReference type="NCBIfam" id="NF003843">
    <property type="entry name" value="PRK05422.1"/>
    <property type="match status" value="1"/>
</dbReference>
<dbReference type="GO" id="GO:0005829">
    <property type="term" value="C:cytosol"/>
    <property type="evidence" value="ECO:0007669"/>
    <property type="project" value="TreeGrafter"/>
</dbReference>
<organism evidence="4 5">
    <name type="scientific">Candidatus Falkowbacteria bacterium GW2011_GWE1_38_31</name>
    <dbReference type="NCBI Taxonomy" id="1618638"/>
    <lineage>
        <taxon>Bacteria</taxon>
        <taxon>Candidatus Falkowiibacteriota</taxon>
    </lineage>
</organism>